<organism evidence="1 2">
    <name type="scientific">Mucispirillum schaedleri ASF457</name>
    <dbReference type="NCBI Taxonomy" id="1379858"/>
    <lineage>
        <taxon>Bacteria</taxon>
        <taxon>Pseudomonadati</taxon>
        <taxon>Deferribacterota</taxon>
        <taxon>Deferribacteres</taxon>
        <taxon>Deferribacterales</taxon>
        <taxon>Mucispirillaceae</taxon>
        <taxon>Mucispirillum</taxon>
    </lineage>
</organism>
<evidence type="ECO:0000313" key="2">
    <source>
        <dbReference type="Proteomes" id="UP000017429"/>
    </source>
</evidence>
<dbReference type="Proteomes" id="UP000017429">
    <property type="component" value="Chromosome"/>
</dbReference>
<reference evidence="1" key="1">
    <citation type="journal article" date="2014" name="Genome Announc.">
        <title>Draft genome sequences of the altered schaedler flora, a defined bacterial community from gnotobiotic mice.</title>
        <authorList>
            <person name="Wannemuehler M.J."/>
            <person name="Overstreet A.M."/>
            <person name="Ward D.V."/>
            <person name="Phillips G.J."/>
        </authorList>
    </citation>
    <scope>NUCLEOTIDE SEQUENCE</scope>
    <source>
        <strain evidence="1">ASF457</strain>
    </source>
</reference>
<name>V2PX17_9BACT</name>
<sequence length="66" mass="7918">MTNRVKRHLLKIRHRHEQRERDKELEGLKYCLEVRSGMYCDSPDYIMVVSIGICIFSLVMLLYFAL</sequence>
<keyword evidence="2" id="KW-1185">Reference proteome</keyword>
<dbReference type="EMBL" id="CP097562">
    <property type="protein sequence ID" value="USF23015.1"/>
    <property type="molecule type" value="Genomic_DNA"/>
</dbReference>
<proteinExistence type="predicted"/>
<reference evidence="1" key="3">
    <citation type="submission" date="2022-06" db="EMBL/GenBank/DDBJ databases">
        <title>Resources to Facilitate Use of the Altered Schaedler Flora (ASF) Mouse Model to Study Microbiome Function.</title>
        <authorList>
            <person name="Proctor A."/>
            <person name="Parvinroo S."/>
            <person name="Richie T."/>
            <person name="Jia X."/>
            <person name="Lee S.T.M."/>
            <person name="Karp P.D."/>
            <person name="Paley S."/>
            <person name="Kostic A.D."/>
            <person name="Pierre J.F."/>
            <person name="Wannemuehler M.J."/>
            <person name="Phillips G.J."/>
        </authorList>
    </citation>
    <scope>NUCLEOTIDE SEQUENCE</scope>
    <source>
        <strain evidence="1">ASF457</strain>
    </source>
</reference>
<accession>V2PX17</accession>
<reference evidence="1" key="2">
    <citation type="submission" date="2022-05" db="EMBL/GenBank/DDBJ databases">
        <authorList>
            <person name="Proctor A.L."/>
            <person name="Phillips G.J."/>
            <person name="Wannemuehler M.J."/>
        </authorList>
    </citation>
    <scope>NUCLEOTIDE SEQUENCE</scope>
    <source>
        <strain evidence="1">ASF457</strain>
    </source>
</reference>
<protein>
    <submittedName>
        <fullName evidence="1">Uncharacterized protein</fullName>
    </submittedName>
</protein>
<evidence type="ECO:0000313" key="1">
    <source>
        <dbReference type="EMBL" id="USF23015.1"/>
    </source>
</evidence>
<dbReference type="KEGG" id="msch:N508_000068"/>
<dbReference type="AlphaFoldDB" id="V2PX17"/>
<gene>
    <name evidence="1" type="ORF">N508_000068</name>
</gene>